<dbReference type="RefSeq" id="WP_135755073.1">
    <property type="nucleotide sequence ID" value="NZ_RQFD01000021.1"/>
</dbReference>
<sequence>MTDSITLKTDYAIKYTTKDPVPLEEILESLRGLKDILERTPSFIEHQYPDIRVDEIKIFIQSIQSGSLKEEILIELICGGRENYDSAKATLQKILKDSKTVRTIVAIGVGALIGGGVAYSLSGKNEPTTNVQAYNNNIVNIGSGVNFTGDDIAAILDSIGDREKKKLAQSAISVIKPAKNDDSATIEFDNDPRLTISNDFVKETPVDYSAPVADVKTETFLKRKIEIFASDRDKTESVWAGIVPGIIEKRIRFILENGIDAKKLHEGKRILNADIAIVSKHNPTKKKYEVSSVIIQKVY</sequence>
<protein>
    <recommendedName>
        <fullName evidence="3">Endoflagellar motor protein</fullName>
    </recommendedName>
</protein>
<evidence type="ECO:0000313" key="2">
    <source>
        <dbReference type="Proteomes" id="UP000297617"/>
    </source>
</evidence>
<evidence type="ECO:0008006" key="3">
    <source>
        <dbReference type="Google" id="ProtNLM"/>
    </source>
</evidence>
<evidence type="ECO:0000313" key="1">
    <source>
        <dbReference type="EMBL" id="TGK45538.1"/>
    </source>
</evidence>
<keyword evidence="2" id="KW-1185">Reference proteome</keyword>
<accession>A0ABY2KZ50</accession>
<organism evidence="1 2">
    <name type="scientific">Leptospira bouyouniensis</name>
    <dbReference type="NCBI Taxonomy" id="2484911"/>
    <lineage>
        <taxon>Bacteria</taxon>
        <taxon>Pseudomonadati</taxon>
        <taxon>Spirochaetota</taxon>
        <taxon>Spirochaetia</taxon>
        <taxon>Leptospirales</taxon>
        <taxon>Leptospiraceae</taxon>
        <taxon>Leptospira</taxon>
    </lineage>
</organism>
<dbReference type="Proteomes" id="UP000297617">
    <property type="component" value="Unassembled WGS sequence"/>
</dbReference>
<gene>
    <name evidence="1" type="ORF">EHQ10_19005</name>
</gene>
<comment type="caution">
    <text evidence="1">The sequence shown here is derived from an EMBL/GenBank/DDBJ whole genome shotgun (WGS) entry which is preliminary data.</text>
</comment>
<proteinExistence type="predicted"/>
<dbReference type="EMBL" id="RQFD01000021">
    <property type="protein sequence ID" value="TGK45538.1"/>
    <property type="molecule type" value="Genomic_DNA"/>
</dbReference>
<reference evidence="2" key="1">
    <citation type="journal article" date="2019" name="PLoS Negl. Trop. Dis.">
        <title>Revisiting the worldwide diversity of Leptospira species in the environment.</title>
        <authorList>
            <person name="Vincent A.T."/>
            <person name="Schiettekatte O."/>
            <person name="Bourhy P."/>
            <person name="Veyrier F.J."/>
            <person name="Picardeau M."/>
        </authorList>
    </citation>
    <scope>NUCLEOTIDE SEQUENCE [LARGE SCALE GENOMIC DNA]</scope>
    <source>
        <strain evidence="2">201800295</strain>
    </source>
</reference>
<name>A0ABY2KZ50_9LEPT</name>